<evidence type="ECO:0000256" key="2">
    <source>
        <dbReference type="PROSITE-ProRule" id="PRU00335"/>
    </source>
</evidence>
<evidence type="ECO:0000313" key="6">
    <source>
        <dbReference type="Proteomes" id="UP000199671"/>
    </source>
</evidence>
<feature type="domain" description="HTH tetR-type" evidence="4">
    <location>
        <begin position="12"/>
        <end position="71"/>
    </location>
</feature>
<dbReference type="Proteomes" id="UP000199671">
    <property type="component" value="Unassembled WGS sequence"/>
</dbReference>
<dbReference type="AlphaFoldDB" id="A0A1G9VM24"/>
<dbReference type="GO" id="GO:0000976">
    <property type="term" value="F:transcription cis-regulatory region binding"/>
    <property type="evidence" value="ECO:0007669"/>
    <property type="project" value="TreeGrafter"/>
</dbReference>
<evidence type="ECO:0000256" key="1">
    <source>
        <dbReference type="ARBA" id="ARBA00023125"/>
    </source>
</evidence>
<proteinExistence type="predicted"/>
<feature type="region of interest" description="Disordered" evidence="3">
    <location>
        <begin position="196"/>
        <end position="219"/>
    </location>
</feature>
<dbReference type="SUPFAM" id="SSF46689">
    <property type="entry name" value="Homeodomain-like"/>
    <property type="match status" value="1"/>
</dbReference>
<keyword evidence="1 2" id="KW-0238">DNA-binding</keyword>
<dbReference type="PANTHER" id="PTHR30055:SF235">
    <property type="entry name" value="TRANSCRIPTIONAL REGULATORY PROTEIN"/>
    <property type="match status" value="1"/>
</dbReference>
<gene>
    <name evidence="5" type="ORF">SAMN04487766_10663</name>
</gene>
<dbReference type="EMBL" id="FNHU01000006">
    <property type="protein sequence ID" value="SDM73308.1"/>
    <property type="molecule type" value="Genomic_DNA"/>
</dbReference>
<dbReference type="PRINTS" id="PR00455">
    <property type="entry name" value="HTHTETR"/>
</dbReference>
<dbReference type="Gene3D" id="1.10.10.60">
    <property type="entry name" value="Homeodomain-like"/>
    <property type="match status" value="1"/>
</dbReference>
<dbReference type="InterPro" id="IPR041678">
    <property type="entry name" value="TetR_C_16"/>
</dbReference>
<protein>
    <submittedName>
        <fullName evidence="5">Transcriptional regulator, TetR family</fullName>
    </submittedName>
</protein>
<dbReference type="InterPro" id="IPR001647">
    <property type="entry name" value="HTH_TetR"/>
</dbReference>
<dbReference type="PANTHER" id="PTHR30055">
    <property type="entry name" value="HTH-TYPE TRANSCRIPTIONAL REGULATOR RUTR"/>
    <property type="match status" value="1"/>
</dbReference>
<evidence type="ECO:0000256" key="3">
    <source>
        <dbReference type="SAM" id="MobiDB-lite"/>
    </source>
</evidence>
<dbReference type="OrthoDB" id="3210235at2"/>
<dbReference type="InterPro" id="IPR009057">
    <property type="entry name" value="Homeodomain-like_sf"/>
</dbReference>
<dbReference type="InterPro" id="IPR036271">
    <property type="entry name" value="Tet_transcr_reg_TetR-rel_C_sf"/>
</dbReference>
<feature type="DNA-binding region" description="H-T-H motif" evidence="2">
    <location>
        <begin position="34"/>
        <end position="53"/>
    </location>
</feature>
<reference evidence="5 6" key="1">
    <citation type="submission" date="2016-10" db="EMBL/GenBank/DDBJ databases">
        <authorList>
            <person name="de Groot N.N."/>
        </authorList>
    </citation>
    <scope>NUCLEOTIDE SEQUENCE [LARGE SCALE GENOMIC DNA]</scope>
    <source>
        <strain evidence="5 6">KPR-7B</strain>
    </source>
</reference>
<dbReference type="Pfam" id="PF00440">
    <property type="entry name" value="TetR_N"/>
    <property type="match status" value="1"/>
</dbReference>
<dbReference type="GO" id="GO:0003700">
    <property type="term" value="F:DNA-binding transcription factor activity"/>
    <property type="evidence" value="ECO:0007669"/>
    <property type="project" value="TreeGrafter"/>
</dbReference>
<name>A0A1G9VM24_9ACTO</name>
<dbReference type="Gene3D" id="1.10.357.10">
    <property type="entry name" value="Tetracycline Repressor, domain 2"/>
    <property type="match status" value="1"/>
</dbReference>
<evidence type="ECO:0000259" key="4">
    <source>
        <dbReference type="PROSITE" id="PS50977"/>
    </source>
</evidence>
<sequence>MGTRGRRRAGSPDARRAILDAARAAFARDGYNASLRGIARAAGVDPALVHHYFPERSRLFMEAVYGGTDGPAMDPAVLDEVRRLPAARQGAALVRVFVTQWDRMGHDRFSALLRAALTNESMVARVRELVVGALVTPLVAKVAPDRVRLRSQLVAGHLVGLGMTRWVARLDAVAAASPEELAIAVGPVIQHYLTGDLGEPSDPSAAEADEPRVGERSGE</sequence>
<dbReference type="SUPFAM" id="SSF48498">
    <property type="entry name" value="Tetracyclin repressor-like, C-terminal domain"/>
    <property type="match status" value="1"/>
</dbReference>
<accession>A0A1G9VM24</accession>
<dbReference type="Pfam" id="PF17920">
    <property type="entry name" value="TetR_C_16"/>
    <property type="match status" value="1"/>
</dbReference>
<organism evidence="5 6">
    <name type="scientific">Actinomyces ruminicola</name>
    <dbReference type="NCBI Taxonomy" id="332524"/>
    <lineage>
        <taxon>Bacteria</taxon>
        <taxon>Bacillati</taxon>
        <taxon>Actinomycetota</taxon>
        <taxon>Actinomycetes</taxon>
        <taxon>Actinomycetales</taxon>
        <taxon>Actinomycetaceae</taxon>
        <taxon>Actinomyces</taxon>
    </lineage>
</organism>
<dbReference type="InterPro" id="IPR050109">
    <property type="entry name" value="HTH-type_TetR-like_transc_reg"/>
</dbReference>
<dbReference type="PROSITE" id="PS50977">
    <property type="entry name" value="HTH_TETR_2"/>
    <property type="match status" value="1"/>
</dbReference>
<dbReference type="RefSeq" id="WP_092609762.1">
    <property type="nucleotide sequence ID" value="NZ_FNHU01000006.1"/>
</dbReference>
<feature type="compositionally biased region" description="Basic and acidic residues" evidence="3">
    <location>
        <begin position="209"/>
        <end position="219"/>
    </location>
</feature>
<evidence type="ECO:0000313" key="5">
    <source>
        <dbReference type="EMBL" id="SDM73308.1"/>
    </source>
</evidence>